<proteinExistence type="predicted"/>
<dbReference type="SUPFAM" id="SSF52540">
    <property type="entry name" value="P-loop containing nucleoside triphosphate hydrolases"/>
    <property type="match status" value="1"/>
</dbReference>
<organism evidence="3 4">
    <name type="scientific">Bdellovibrio bacteriovorus</name>
    <dbReference type="NCBI Taxonomy" id="959"/>
    <lineage>
        <taxon>Bacteria</taxon>
        <taxon>Pseudomonadati</taxon>
        <taxon>Bdellovibrionota</taxon>
        <taxon>Bdellovibrionia</taxon>
        <taxon>Bdellovibrionales</taxon>
        <taxon>Pseudobdellovibrionaceae</taxon>
        <taxon>Bdellovibrio</taxon>
    </lineage>
</organism>
<name>A0A150WSI2_BDEBC</name>
<gene>
    <name evidence="3" type="ORF">AZI86_04075</name>
</gene>
<protein>
    <submittedName>
        <fullName evidence="3">AAA family ATPase</fullName>
    </submittedName>
</protein>
<sequence length="358" mass="41473">MVFVGGPRQVGKTTLCLDFLKPSSVKNPAYLNWDDIHSRKLIRNGELPAAPLVVLDEVHKYKLWRGLIKGFYDKNKGEQNYLVTGSARLDHYRRGGDSLLGRYRYVRLHPFSVNELGISSTADLQALIKFGGFPEPYLAQSEKELKLWTRERLYRIVNDDIADLENLREYSSIETLADSLPERVGSPLSLQALAEDLSVSQKTVAHWVEILEKVYYCYRIMPFGSPKIRAVKKEKKLYLWDWSVLENDGIRFENMVASHLLKYCHFIEDTEGDVMELRFLRDHNRREVDFVVLKNKKPLFAVECKTGERQLSPAISYFKERTNIPVFYQVHLGTKDFLSEKGVRVMPFLKFCNELGLV</sequence>
<feature type="domain" description="DUF4143" evidence="2">
    <location>
        <begin position="159"/>
        <end position="306"/>
    </location>
</feature>
<dbReference type="InterPro" id="IPR027417">
    <property type="entry name" value="P-loop_NTPase"/>
</dbReference>
<evidence type="ECO:0000259" key="1">
    <source>
        <dbReference type="Pfam" id="PF13173"/>
    </source>
</evidence>
<reference evidence="3 4" key="1">
    <citation type="submission" date="2016-03" db="EMBL/GenBank/DDBJ databases">
        <authorList>
            <person name="Ploux O."/>
        </authorList>
    </citation>
    <scope>NUCLEOTIDE SEQUENCE [LARGE SCALE GENOMIC DNA]</scope>
    <source>
        <strain evidence="3 4">R0</strain>
    </source>
</reference>
<keyword evidence="4" id="KW-1185">Reference proteome</keyword>
<evidence type="ECO:0000313" key="4">
    <source>
        <dbReference type="Proteomes" id="UP000075320"/>
    </source>
</evidence>
<evidence type="ECO:0000313" key="3">
    <source>
        <dbReference type="EMBL" id="KYG67463.1"/>
    </source>
</evidence>
<dbReference type="Pfam" id="PF13173">
    <property type="entry name" value="AAA_14"/>
    <property type="match status" value="1"/>
</dbReference>
<evidence type="ECO:0000259" key="2">
    <source>
        <dbReference type="Pfam" id="PF13635"/>
    </source>
</evidence>
<dbReference type="PANTHER" id="PTHR43566:SF1">
    <property type="entry name" value="AAA+ ATPASE DOMAIN-CONTAINING PROTEIN"/>
    <property type="match status" value="1"/>
</dbReference>
<comment type="caution">
    <text evidence="3">The sequence shown here is derived from an EMBL/GenBank/DDBJ whole genome shotgun (WGS) entry which is preliminary data.</text>
</comment>
<dbReference type="OrthoDB" id="9801684at2"/>
<feature type="domain" description="AAA" evidence="1">
    <location>
        <begin position="2"/>
        <end position="116"/>
    </location>
</feature>
<dbReference type="Proteomes" id="UP000075320">
    <property type="component" value="Unassembled WGS sequence"/>
</dbReference>
<dbReference type="EMBL" id="LUKE01000001">
    <property type="protein sequence ID" value="KYG67463.1"/>
    <property type="molecule type" value="Genomic_DNA"/>
</dbReference>
<dbReference type="AlphaFoldDB" id="A0A150WSI2"/>
<dbReference type="InterPro" id="IPR025420">
    <property type="entry name" value="DUF4143"/>
</dbReference>
<dbReference type="InterPro" id="IPR041682">
    <property type="entry name" value="AAA_14"/>
</dbReference>
<dbReference type="PANTHER" id="PTHR43566">
    <property type="entry name" value="CONSERVED PROTEIN"/>
    <property type="match status" value="1"/>
</dbReference>
<accession>A0A150WSI2</accession>
<dbReference type="Pfam" id="PF13635">
    <property type="entry name" value="DUF4143"/>
    <property type="match status" value="1"/>
</dbReference>